<keyword evidence="1" id="KW-0732">Signal</keyword>
<feature type="signal peptide" evidence="1">
    <location>
        <begin position="1"/>
        <end position="19"/>
    </location>
</feature>
<keyword evidence="3" id="KW-1185">Reference proteome</keyword>
<dbReference type="Proteomes" id="UP000708208">
    <property type="component" value="Unassembled WGS sequence"/>
</dbReference>
<comment type="caution">
    <text evidence="2">The sequence shown here is derived from an EMBL/GenBank/DDBJ whole genome shotgun (WGS) entry which is preliminary data.</text>
</comment>
<proteinExistence type="predicted"/>
<feature type="chain" id="PRO_5035217132" evidence="1">
    <location>
        <begin position="20"/>
        <end position="146"/>
    </location>
</feature>
<name>A0A8J2KHY7_9HEXA</name>
<dbReference type="AlphaFoldDB" id="A0A8J2KHY7"/>
<evidence type="ECO:0000313" key="3">
    <source>
        <dbReference type="Proteomes" id="UP000708208"/>
    </source>
</evidence>
<protein>
    <submittedName>
        <fullName evidence="2">Uncharacterized protein</fullName>
    </submittedName>
</protein>
<sequence>MKISIYTAVALFCATFVQGEKCRFSFPLPESNLRCKNSTYPVEAEYLNAVNFCGIHRNGTEITDQDIRCILERAGYVTNGRVASSTNDYIMNTFSDTELLNGVYRCVLESFKNTDQKNQFEHVNCRFNVYKDVCGYKTCDWITTFD</sequence>
<organism evidence="2 3">
    <name type="scientific">Allacma fusca</name>
    <dbReference type="NCBI Taxonomy" id="39272"/>
    <lineage>
        <taxon>Eukaryota</taxon>
        <taxon>Metazoa</taxon>
        <taxon>Ecdysozoa</taxon>
        <taxon>Arthropoda</taxon>
        <taxon>Hexapoda</taxon>
        <taxon>Collembola</taxon>
        <taxon>Symphypleona</taxon>
        <taxon>Sminthuridae</taxon>
        <taxon>Allacma</taxon>
    </lineage>
</organism>
<evidence type="ECO:0000313" key="2">
    <source>
        <dbReference type="EMBL" id="CAG7816742.1"/>
    </source>
</evidence>
<gene>
    <name evidence="2" type="ORF">AFUS01_LOCUS27344</name>
</gene>
<evidence type="ECO:0000256" key="1">
    <source>
        <dbReference type="SAM" id="SignalP"/>
    </source>
</evidence>
<accession>A0A8J2KHY7</accession>
<reference evidence="2" key="1">
    <citation type="submission" date="2021-06" db="EMBL/GenBank/DDBJ databases">
        <authorList>
            <person name="Hodson N. C."/>
            <person name="Mongue J. A."/>
            <person name="Jaron S. K."/>
        </authorList>
    </citation>
    <scope>NUCLEOTIDE SEQUENCE</scope>
</reference>
<dbReference type="EMBL" id="CAJVCH010377285">
    <property type="protein sequence ID" value="CAG7816742.1"/>
    <property type="molecule type" value="Genomic_DNA"/>
</dbReference>